<keyword evidence="2" id="KW-0560">Oxidoreductase</keyword>
<dbReference type="InterPro" id="IPR028896">
    <property type="entry name" value="GcvT/YgfZ/DmdA"/>
</dbReference>
<dbReference type="InterPro" id="IPR006222">
    <property type="entry name" value="GCVT_N"/>
</dbReference>
<dbReference type="Gene3D" id="3.30.70.1400">
    <property type="entry name" value="Aminomethyltransferase beta-barrel domains"/>
    <property type="match status" value="1"/>
</dbReference>
<sequence>MKTQVKALVVGGGAVGTSIAYHLARAGWDDVMLLERDELTSGSTWHAAGLLPLFNMSFATTHIHQYSVEFYKTLEAETGLNAGFAVVGNLRMAQTEERMDEYRLYASTAETCGVPYEFLTPEEIKAKWPLIETSDLKGALYHQTDGYINPADVTMAMAKGARQRGVVIERKWQADGFHWTGTHWEVTCTKMVEKGGNLVPSDEQVVITAEHVVTASGNHAQRTARMLGIKMPAIPVEHQFIVMDGDPALVDYRAAGNPEHTVIRDADAQSYVREERGGWILGVYEKHAPARFEYGVPDSFRADLFQLDLERIEEQYAAMIHRIPSCEDSGLKDDFNGPICYTPDGNPLVGPAPGLRNMWLAEGFSFGITAAGGTGYYLAQMMVEGEAEIDMASLDPKRYGDWMTTEYAARKNEEAYEHVYILHHPDEERPACRPLRTSPAYDRQAARGAQFGQVNGWERPNYFAPEGFSDHDSRSFRRGGWWQHAVEEARAIREGVGLIDATAFTKHLVRGPGATAFLDWFTCNKLPSVGRINLTYALTGAGTTRTEYTIVRLAQDEYYLVSAGAWSAYDSDYLRKAIADKMPEVGYVECHDVTTQWGVFAIAGPKSRDVLRDLVRDAAPETVLSNKRFPWLTMRNIELGMVPVRAIRVAYTGELGWELHHPIEMQNHLFDALEKAGEPHGMKLVGARAQNWLRQEKSYRAFGNELGRDATPLEADLPRFVDLNKEFHGKQAMVDHGIRVKCVTLLIDGPEDADPWGREVLYNGERRTGRLTSGGYSVAFGKSIGMGYVQVQDAVVGTKLKVKMLDQLWEAEVVEDSPYDPKNQRIRADG</sequence>
<dbReference type="SUPFAM" id="SSF101790">
    <property type="entry name" value="Aminomethyltransferase beta-barrel domain"/>
    <property type="match status" value="1"/>
</dbReference>
<evidence type="ECO:0000313" key="8">
    <source>
        <dbReference type="Proteomes" id="UP000199399"/>
    </source>
</evidence>
<dbReference type="SUPFAM" id="SSF103025">
    <property type="entry name" value="Folate-binding domain"/>
    <property type="match status" value="1"/>
</dbReference>
<dbReference type="Pfam" id="PF16350">
    <property type="entry name" value="FAO_M"/>
    <property type="match status" value="1"/>
</dbReference>
<dbReference type="InterPro" id="IPR032503">
    <property type="entry name" value="FAO_M"/>
</dbReference>
<dbReference type="AlphaFoldDB" id="A0A1G7XUS9"/>
<protein>
    <submittedName>
        <fullName evidence="7">Dimethylglycine dehydrogenase</fullName>
    </submittedName>
</protein>
<accession>A0A1G7XUS9</accession>
<dbReference type="Gene3D" id="3.30.1360.120">
    <property type="entry name" value="Probable tRNA modification gtpase trme, domain 1"/>
    <property type="match status" value="1"/>
</dbReference>
<comment type="similarity">
    <text evidence="1">Belongs to the GcvT family.</text>
</comment>
<dbReference type="RefSeq" id="WP_093743944.1">
    <property type="nucleotide sequence ID" value="NZ_FNBP01000013.1"/>
</dbReference>
<reference evidence="8" key="1">
    <citation type="submission" date="2016-10" db="EMBL/GenBank/DDBJ databases">
        <authorList>
            <person name="Varghese N."/>
            <person name="Submissions S."/>
        </authorList>
    </citation>
    <scope>NUCLEOTIDE SEQUENCE [LARGE SCALE GENOMIC DNA]</scope>
    <source>
        <strain evidence="8">DSM 16477</strain>
    </source>
</reference>
<feature type="domain" description="Aminomethyltransferase C-terminal" evidence="5">
    <location>
        <begin position="741"/>
        <end position="820"/>
    </location>
</feature>
<dbReference type="Pfam" id="PF01571">
    <property type="entry name" value="GCV_T"/>
    <property type="match status" value="1"/>
</dbReference>
<dbReference type="Gene3D" id="2.40.30.110">
    <property type="entry name" value="Aminomethyltransferase beta-barrel domains"/>
    <property type="match status" value="1"/>
</dbReference>
<evidence type="ECO:0000313" key="7">
    <source>
        <dbReference type="EMBL" id="SDG87914.1"/>
    </source>
</evidence>
<proteinExistence type="inferred from homology"/>
<dbReference type="PANTHER" id="PTHR43757">
    <property type="entry name" value="AMINOMETHYLTRANSFERASE"/>
    <property type="match status" value="1"/>
</dbReference>
<dbReference type="PANTHER" id="PTHR43757:SF2">
    <property type="entry name" value="AMINOMETHYLTRANSFERASE, MITOCHONDRIAL"/>
    <property type="match status" value="1"/>
</dbReference>
<evidence type="ECO:0000259" key="4">
    <source>
        <dbReference type="Pfam" id="PF01571"/>
    </source>
</evidence>
<feature type="domain" description="FAD dependent oxidoreductase" evidence="3">
    <location>
        <begin position="7"/>
        <end position="381"/>
    </location>
</feature>
<dbReference type="Pfam" id="PF08669">
    <property type="entry name" value="GCV_T_C"/>
    <property type="match status" value="1"/>
</dbReference>
<dbReference type="InterPro" id="IPR013977">
    <property type="entry name" value="GcvT_C"/>
</dbReference>
<organism evidence="7 8">
    <name type="scientific">Sulfitobacter delicatus</name>
    <dbReference type="NCBI Taxonomy" id="218672"/>
    <lineage>
        <taxon>Bacteria</taxon>
        <taxon>Pseudomonadati</taxon>
        <taxon>Pseudomonadota</taxon>
        <taxon>Alphaproteobacteria</taxon>
        <taxon>Rhodobacterales</taxon>
        <taxon>Roseobacteraceae</taxon>
        <taxon>Sulfitobacter</taxon>
    </lineage>
</organism>
<dbReference type="STRING" id="218672.SAMN04489759_11367"/>
<evidence type="ECO:0000259" key="6">
    <source>
        <dbReference type="Pfam" id="PF16350"/>
    </source>
</evidence>
<dbReference type="Gene3D" id="3.30.9.10">
    <property type="entry name" value="D-Amino Acid Oxidase, subunit A, domain 2"/>
    <property type="match status" value="1"/>
</dbReference>
<dbReference type="Gene3D" id="3.50.50.60">
    <property type="entry name" value="FAD/NAD(P)-binding domain"/>
    <property type="match status" value="1"/>
</dbReference>
<dbReference type="GO" id="GO:0016491">
    <property type="term" value="F:oxidoreductase activity"/>
    <property type="evidence" value="ECO:0007669"/>
    <property type="project" value="UniProtKB-KW"/>
</dbReference>
<gene>
    <name evidence="7" type="ORF">SAMN04489759_11367</name>
</gene>
<dbReference type="Proteomes" id="UP000199399">
    <property type="component" value="Unassembled WGS sequence"/>
</dbReference>
<dbReference type="InterPro" id="IPR029043">
    <property type="entry name" value="GcvT/YgfZ_C"/>
</dbReference>
<dbReference type="SUPFAM" id="SSF54373">
    <property type="entry name" value="FAD-linked reductases, C-terminal domain"/>
    <property type="match status" value="1"/>
</dbReference>
<keyword evidence="8" id="KW-1185">Reference proteome</keyword>
<dbReference type="OrthoDB" id="7156675at2"/>
<evidence type="ECO:0000259" key="3">
    <source>
        <dbReference type="Pfam" id="PF01266"/>
    </source>
</evidence>
<evidence type="ECO:0000259" key="5">
    <source>
        <dbReference type="Pfam" id="PF08669"/>
    </source>
</evidence>
<dbReference type="EMBL" id="FNBP01000013">
    <property type="protein sequence ID" value="SDG87914.1"/>
    <property type="molecule type" value="Genomic_DNA"/>
</dbReference>
<feature type="domain" description="FAD dependent oxidoreductase central" evidence="6">
    <location>
        <begin position="384"/>
        <end position="438"/>
    </location>
</feature>
<feature type="domain" description="GCVT N-terminal" evidence="4">
    <location>
        <begin position="441"/>
        <end position="725"/>
    </location>
</feature>
<dbReference type="InterPro" id="IPR006076">
    <property type="entry name" value="FAD-dep_OxRdtase"/>
</dbReference>
<dbReference type="InterPro" id="IPR036188">
    <property type="entry name" value="FAD/NAD-bd_sf"/>
</dbReference>
<dbReference type="Pfam" id="PF01266">
    <property type="entry name" value="DAO"/>
    <property type="match status" value="1"/>
</dbReference>
<evidence type="ECO:0000256" key="2">
    <source>
        <dbReference type="ARBA" id="ARBA00023002"/>
    </source>
</evidence>
<name>A0A1G7XUS9_9RHOB</name>
<dbReference type="SUPFAM" id="SSF51905">
    <property type="entry name" value="FAD/NAD(P)-binding domain"/>
    <property type="match status" value="1"/>
</dbReference>
<dbReference type="InterPro" id="IPR027266">
    <property type="entry name" value="TrmE/GcvT-like"/>
</dbReference>
<evidence type="ECO:0000256" key="1">
    <source>
        <dbReference type="ARBA" id="ARBA00008609"/>
    </source>
</evidence>